<feature type="region of interest" description="Disordered" evidence="5">
    <location>
        <begin position="1"/>
        <end position="28"/>
    </location>
</feature>
<dbReference type="GO" id="GO:0001002">
    <property type="term" value="F:RNA polymerase III type 1 promoter sequence-specific DNA binding"/>
    <property type="evidence" value="ECO:0007669"/>
    <property type="project" value="TreeGrafter"/>
</dbReference>
<evidence type="ECO:0000259" key="6">
    <source>
        <dbReference type="Pfam" id="PF09734"/>
    </source>
</evidence>
<feature type="domain" description="Transcription factor IIIC subunit Tfc1/Sfc1 triple barrel" evidence="7">
    <location>
        <begin position="33"/>
        <end position="141"/>
    </location>
</feature>
<dbReference type="InterPro" id="IPR019136">
    <property type="entry name" value="TF_IIIC_su-5_HTH"/>
</dbReference>
<evidence type="ECO:0000256" key="1">
    <source>
        <dbReference type="ARBA" id="ARBA00004123"/>
    </source>
</evidence>
<dbReference type="GO" id="GO:0005634">
    <property type="term" value="C:nucleus"/>
    <property type="evidence" value="ECO:0007669"/>
    <property type="project" value="UniProtKB-SubCell"/>
</dbReference>
<dbReference type="EMBL" id="ML178828">
    <property type="protein sequence ID" value="TFL00558.1"/>
    <property type="molecule type" value="Genomic_DNA"/>
</dbReference>
<name>A0A5C3QH16_9AGAR</name>
<dbReference type="AlphaFoldDB" id="A0A5C3QH16"/>
<feature type="region of interest" description="Disordered" evidence="5">
    <location>
        <begin position="281"/>
        <end position="300"/>
    </location>
</feature>
<comment type="subcellular location">
    <subcellularLocation>
        <location evidence="1">Nucleus</location>
    </subcellularLocation>
</comment>
<protein>
    <submittedName>
        <fullName evidence="8">RNA polymerase III transcription factor IIIC subunit-domain-containing protein</fullName>
    </submittedName>
</protein>
<evidence type="ECO:0000259" key="7">
    <source>
        <dbReference type="Pfam" id="PF17682"/>
    </source>
</evidence>
<evidence type="ECO:0000256" key="2">
    <source>
        <dbReference type="ARBA" id="ARBA00023125"/>
    </source>
</evidence>
<dbReference type="Gene3D" id="3.30.200.160">
    <property type="entry name" value="TFIIIC, subcomplex tauA, subunit Sfc1, barrel domain"/>
    <property type="match status" value="1"/>
</dbReference>
<keyword evidence="9" id="KW-1185">Reference proteome</keyword>
<dbReference type="InterPro" id="IPR040454">
    <property type="entry name" value="TF_IIIC_Tfc1/Sfc1"/>
</dbReference>
<dbReference type="PANTHER" id="PTHR13230">
    <property type="entry name" value="GENERAL TRANSCRIPTION FACTOR IIIC, POLYPEPTIDE 5"/>
    <property type="match status" value="1"/>
</dbReference>
<dbReference type="STRING" id="1884261.A0A5C3QH16"/>
<accession>A0A5C3QH16</accession>
<dbReference type="InterPro" id="IPR041499">
    <property type="entry name" value="Tfc1/Sfc1_N"/>
</dbReference>
<dbReference type="GO" id="GO:0000127">
    <property type="term" value="C:transcription factor TFIIIC complex"/>
    <property type="evidence" value="ECO:0007669"/>
    <property type="project" value="InterPro"/>
</dbReference>
<evidence type="ECO:0000256" key="5">
    <source>
        <dbReference type="SAM" id="MobiDB-lite"/>
    </source>
</evidence>
<keyword evidence="4" id="KW-0539">Nucleus</keyword>
<dbReference type="Proteomes" id="UP000305067">
    <property type="component" value="Unassembled WGS sequence"/>
</dbReference>
<reference evidence="8 9" key="1">
    <citation type="journal article" date="2019" name="Nat. Ecol. Evol.">
        <title>Megaphylogeny resolves global patterns of mushroom evolution.</title>
        <authorList>
            <person name="Varga T."/>
            <person name="Krizsan K."/>
            <person name="Foldi C."/>
            <person name="Dima B."/>
            <person name="Sanchez-Garcia M."/>
            <person name="Sanchez-Ramirez S."/>
            <person name="Szollosi G.J."/>
            <person name="Szarkandi J.G."/>
            <person name="Papp V."/>
            <person name="Albert L."/>
            <person name="Andreopoulos W."/>
            <person name="Angelini C."/>
            <person name="Antonin V."/>
            <person name="Barry K.W."/>
            <person name="Bougher N.L."/>
            <person name="Buchanan P."/>
            <person name="Buyck B."/>
            <person name="Bense V."/>
            <person name="Catcheside P."/>
            <person name="Chovatia M."/>
            <person name="Cooper J."/>
            <person name="Damon W."/>
            <person name="Desjardin D."/>
            <person name="Finy P."/>
            <person name="Geml J."/>
            <person name="Haridas S."/>
            <person name="Hughes K."/>
            <person name="Justo A."/>
            <person name="Karasinski D."/>
            <person name="Kautmanova I."/>
            <person name="Kiss B."/>
            <person name="Kocsube S."/>
            <person name="Kotiranta H."/>
            <person name="LaButti K.M."/>
            <person name="Lechner B.E."/>
            <person name="Liimatainen K."/>
            <person name="Lipzen A."/>
            <person name="Lukacs Z."/>
            <person name="Mihaltcheva S."/>
            <person name="Morgado L.N."/>
            <person name="Niskanen T."/>
            <person name="Noordeloos M.E."/>
            <person name="Ohm R.A."/>
            <person name="Ortiz-Santana B."/>
            <person name="Ovrebo C."/>
            <person name="Racz N."/>
            <person name="Riley R."/>
            <person name="Savchenko A."/>
            <person name="Shiryaev A."/>
            <person name="Soop K."/>
            <person name="Spirin V."/>
            <person name="Szebenyi C."/>
            <person name="Tomsovsky M."/>
            <person name="Tulloss R.E."/>
            <person name="Uehling J."/>
            <person name="Grigoriev I.V."/>
            <person name="Vagvolgyi C."/>
            <person name="Papp T."/>
            <person name="Martin F.M."/>
            <person name="Miettinen O."/>
            <person name="Hibbett D.S."/>
            <person name="Nagy L.G."/>
        </authorList>
    </citation>
    <scope>NUCLEOTIDE SEQUENCE [LARGE SCALE GENOMIC DNA]</scope>
    <source>
        <strain evidence="8 9">CBS 309.79</strain>
    </source>
</reference>
<evidence type="ECO:0000256" key="3">
    <source>
        <dbReference type="ARBA" id="ARBA00023163"/>
    </source>
</evidence>
<feature type="region of interest" description="Disordered" evidence="5">
    <location>
        <begin position="512"/>
        <end position="532"/>
    </location>
</feature>
<dbReference type="InterPro" id="IPR042536">
    <property type="entry name" value="TFIIIC_tauA_Sfc1"/>
</dbReference>
<keyword evidence="3" id="KW-0804">Transcription</keyword>
<proteinExistence type="predicted"/>
<dbReference type="Pfam" id="PF09734">
    <property type="entry name" value="Tau95"/>
    <property type="match status" value="1"/>
</dbReference>
<dbReference type="OrthoDB" id="5598268at2759"/>
<organism evidence="8 9">
    <name type="scientific">Pterulicium gracile</name>
    <dbReference type="NCBI Taxonomy" id="1884261"/>
    <lineage>
        <taxon>Eukaryota</taxon>
        <taxon>Fungi</taxon>
        <taxon>Dikarya</taxon>
        <taxon>Basidiomycota</taxon>
        <taxon>Agaricomycotina</taxon>
        <taxon>Agaricomycetes</taxon>
        <taxon>Agaricomycetidae</taxon>
        <taxon>Agaricales</taxon>
        <taxon>Pleurotineae</taxon>
        <taxon>Pterulaceae</taxon>
        <taxon>Pterulicium</taxon>
    </lineage>
</organism>
<dbReference type="Pfam" id="PF17682">
    <property type="entry name" value="Tau95_N"/>
    <property type="match status" value="1"/>
</dbReference>
<gene>
    <name evidence="8" type="ORF">BDV98DRAFT_549852</name>
</gene>
<feature type="domain" description="Transcription factor IIIC subunit 5 HTH" evidence="6">
    <location>
        <begin position="224"/>
        <end position="380"/>
    </location>
</feature>
<evidence type="ECO:0000313" key="9">
    <source>
        <dbReference type="Proteomes" id="UP000305067"/>
    </source>
</evidence>
<evidence type="ECO:0000256" key="4">
    <source>
        <dbReference type="ARBA" id="ARBA00023242"/>
    </source>
</evidence>
<dbReference type="GO" id="GO:0001003">
    <property type="term" value="F:RNA polymerase III type 2 promoter sequence-specific DNA binding"/>
    <property type="evidence" value="ECO:0007669"/>
    <property type="project" value="TreeGrafter"/>
</dbReference>
<evidence type="ECO:0000313" key="8">
    <source>
        <dbReference type="EMBL" id="TFL00558.1"/>
    </source>
</evidence>
<sequence>MSENPLSSSSSAPAESRHPTAPERALSHRPYFSVEYPGYVQDSSVPKAVASLGGQQSIDSAFSRGATKTDSLIELNLRPDNPFSHPVPGDVVSTDNILLKVVKRKRAPTAEDPSEAHFTVEAVGVIPKTVRFRSMADYQYQPDREDPIHKLRVGMQNLDTEAILRYRIPEEKEDYQVPAANRSGDGADMQVDHALIDPSLVSLSEAQALSSNAASSSMRSNLRLFPPTIFSRQSIPQNYNYKANPASIVTTVVDDDTGEEKKRLVNRMRWKGYGPTTILYTDTEVPTKPPQSATTKRPEMHQPTLAKLEELFKQRPVWTRVALFSQFSGPEAREIQNTKTLLSLVSYVFSDGPWRDTMVVFGYDPRKDPAARIYQRMYFRNLNHPIERVSVMSRRQDRTAENAQLRAANQWSLESEADRKLSHTFDGKTLTKDTASFQLCDITDPLLKGMIEDPSVVRETCHEKHGWYVAAPLERIKNILRHKFFALLEGYQATDEECLLIGNEKEEKTIPTTKSIKTSWSKHNRAKGAQRPEELAAVRLRAALQKKEPTGSGPS</sequence>
<feature type="compositionally biased region" description="Low complexity" evidence="5">
    <location>
        <begin position="1"/>
        <end position="14"/>
    </location>
</feature>
<keyword evidence="2" id="KW-0238">DNA-binding</keyword>
<dbReference type="GO" id="GO:0006384">
    <property type="term" value="P:transcription initiation at RNA polymerase III promoter"/>
    <property type="evidence" value="ECO:0007669"/>
    <property type="project" value="InterPro"/>
</dbReference>
<dbReference type="PANTHER" id="PTHR13230:SF5">
    <property type="entry name" value="GENERAL TRANSCRIPTION FACTOR 3C POLYPEPTIDE 5"/>
    <property type="match status" value="1"/>
</dbReference>